<dbReference type="SUPFAM" id="SSF52266">
    <property type="entry name" value="SGNH hydrolase"/>
    <property type="match status" value="1"/>
</dbReference>
<dbReference type="OrthoDB" id="3465773at2"/>
<dbReference type="Proteomes" id="UP000326546">
    <property type="component" value="Chromosome"/>
</dbReference>
<feature type="domain" description="SGNH hydrolase-type esterase" evidence="2">
    <location>
        <begin position="48"/>
        <end position="222"/>
    </location>
</feature>
<dbReference type="Pfam" id="PF13472">
    <property type="entry name" value="Lipase_GDSL_2"/>
    <property type="match status" value="1"/>
</dbReference>
<protein>
    <submittedName>
        <fullName evidence="3">SGNH/GDSL hydrolase family protein</fullName>
    </submittedName>
</protein>
<organism evidence="3 4">
    <name type="scientific">Ornithinimicrobium pratense</name>
    <dbReference type="NCBI Taxonomy" id="2593973"/>
    <lineage>
        <taxon>Bacteria</taxon>
        <taxon>Bacillati</taxon>
        <taxon>Actinomycetota</taxon>
        <taxon>Actinomycetes</taxon>
        <taxon>Micrococcales</taxon>
        <taxon>Ornithinimicrobiaceae</taxon>
        <taxon>Ornithinimicrobium</taxon>
    </lineage>
</organism>
<dbReference type="InterPro" id="IPR053140">
    <property type="entry name" value="GDSL_Rv0518-like"/>
</dbReference>
<dbReference type="KEGG" id="serw:FY030_12660"/>
<dbReference type="AlphaFoldDB" id="A0A5J6VAW1"/>
<sequence>MEPAVTRPSNGAGDHGPLLLVHGDAGPTVHGRAGSIRPQPRAWSRYVAIGDSFTEGMSDPDPATPGAYIGWADRLAALLSAHAPDFAYANLAVRGRKLADVAGPQLEAALDLGPDLVSIVGGGNDILRPRADVDALAAQLDQAVARIRATGADVLMATPTDPVGAPIIGRTRGRAATYISHIWSIAQRHGCYVLNQWACDFLKDWRMWAEDRIHMTPEGHRRVALTAYVALGHTAEEADWRAPLPPQVPPGTMERLRGHAQWARVYAGPWVQRRLQGRSSGDLINPKRPELGPAAPPES</sequence>
<dbReference type="GO" id="GO:0016787">
    <property type="term" value="F:hydrolase activity"/>
    <property type="evidence" value="ECO:0007669"/>
    <property type="project" value="UniProtKB-KW"/>
</dbReference>
<feature type="region of interest" description="Disordered" evidence="1">
    <location>
        <begin position="1"/>
        <end position="24"/>
    </location>
</feature>
<dbReference type="InterPro" id="IPR013830">
    <property type="entry name" value="SGNH_hydro"/>
</dbReference>
<evidence type="ECO:0000259" key="2">
    <source>
        <dbReference type="Pfam" id="PF13472"/>
    </source>
</evidence>
<keyword evidence="3" id="KW-0378">Hydrolase</keyword>
<evidence type="ECO:0000256" key="1">
    <source>
        <dbReference type="SAM" id="MobiDB-lite"/>
    </source>
</evidence>
<reference evidence="3 4" key="1">
    <citation type="submission" date="2019-09" db="EMBL/GenBank/DDBJ databases">
        <title>Serinicoccus pratensis sp. nov., isolated from meadow soil.</title>
        <authorList>
            <person name="Zhang W."/>
        </authorList>
    </citation>
    <scope>NUCLEOTIDE SEQUENCE [LARGE SCALE GENOMIC DNA]</scope>
    <source>
        <strain evidence="3 4">W204</strain>
    </source>
</reference>
<accession>A0A5J6VAW1</accession>
<dbReference type="EMBL" id="CP044427">
    <property type="protein sequence ID" value="QFG70332.1"/>
    <property type="molecule type" value="Genomic_DNA"/>
</dbReference>
<feature type="region of interest" description="Disordered" evidence="1">
    <location>
        <begin position="277"/>
        <end position="299"/>
    </location>
</feature>
<evidence type="ECO:0000313" key="3">
    <source>
        <dbReference type="EMBL" id="QFG70332.1"/>
    </source>
</evidence>
<proteinExistence type="predicted"/>
<gene>
    <name evidence="3" type="ORF">FY030_12660</name>
</gene>
<dbReference type="Gene3D" id="3.40.50.1110">
    <property type="entry name" value="SGNH hydrolase"/>
    <property type="match status" value="1"/>
</dbReference>
<dbReference type="PANTHER" id="PTHR43784">
    <property type="entry name" value="GDSL-LIKE LIPASE/ACYLHYDROLASE, PUTATIVE (AFU_ORTHOLOGUE AFUA_2G00820)-RELATED"/>
    <property type="match status" value="1"/>
</dbReference>
<dbReference type="CDD" id="cd01832">
    <property type="entry name" value="SGNH_hydrolase_like_1"/>
    <property type="match status" value="1"/>
</dbReference>
<keyword evidence="4" id="KW-1185">Reference proteome</keyword>
<name>A0A5J6VAW1_9MICO</name>
<dbReference type="InterPro" id="IPR036514">
    <property type="entry name" value="SGNH_hydro_sf"/>
</dbReference>
<evidence type="ECO:0000313" key="4">
    <source>
        <dbReference type="Proteomes" id="UP000326546"/>
    </source>
</evidence>
<dbReference type="PANTHER" id="PTHR43784:SF2">
    <property type="entry name" value="GDSL-LIKE LIPASE_ACYLHYDROLASE, PUTATIVE (AFU_ORTHOLOGUE AFUA_2G00820)-RELATED"/>
    <property type="match status" value="1"/>
</dbReference>